<evidence type="ECO:0000256" key="4">
    <source>
        <dbReference type="ARBA" id="ARBA00022840"/>
    </source>
</evidence>
<dbReference type="CDD" id="cd18785">
    <property type="entry name" value="SF2_C"/>
    <property type="match status" value="1"/>
</dbReference>
<dbReference type="CDD" id="cd17926">
    <property type="entry name" value="DEXHc_RE"/>
    <property type="match status" value="1"/>
</dbReference>
<dbReference type="Pfam" id="PF23359">
    <property type="entry name" value="Lsr2_DNA-bd"/>
    <property type="match status" value="1"/>
</dbReference>
<dbReference type="GO" id="GO:0005524">
    <property type="term" value="F:ATP binding"/>
    <property type="evidence" value="ECO:0007669"/>
    <property type="project" value="UniProtKB-KW"/>
</dbReference>
<dbReference type="InterPro" id="IPR050615">
    <property type="entry name" value="ATP-dep_DNA_Helicase"/>
</dbReference>
<dbReference type="InterPro" id="IPR006935">
    <property type="entry name" value="Helicase/UvrB_N"/>
</dbReference>
<feature type="coiled-coil region" evidence="6">
    <location>
        <begin position="17"/>
        <end position="44"/>
    </location>
</feature>
<dbReference type="Proteomes" id="UP000067448">
    <property type="component" value="Unassembled WGS sequence"/>
</dbReference>
<dbReference type="Gene3D" id="4.10.320.10">
    <property type="entry name" value="E3-binding domain"/>
    <property type="match status" value="1"/>
</dbReference>
<dbReference type="RefSeq" id="WP_059082740.1">
    <property type="nucleotide sequence ID" value="NZ_BCMM01000030.1"/>
</dbReference>
<dbReference type="InterPro" id="IPR036625">
    <property type="entry name" value="E3-bd_dom_sf"/>
</dbReference>
<evidence type="ECO:0000256" key="2">
    <source>
        <dbReference type="ARBA" id="ARBA00022801"/>
    </source>
</evidence>
<gene>
    <name evidence="8" type="ORF">SsS58_05782</name>
</gene>
<accession>A0A124C4S7</accession>
<evidence type="ECO:0000256" key="5">
    <source>
        <dbReference type="ARBA" id="ARBA00023125"/>
    </source>
</evidence>
<dbReference type="OrthoDB" id="9776021at2"/>
<dbReference type="GO" id="GO:0003677">
    <property type="term" value="F:DNA binding"/>
    <property type="evidence" value="ECO:0007669"/>
    <property type="project" value="UniProtKB-KW"/>
</dbReference>
<name>A0A124C4S7_STRSC</name>
<dbReference type="InterPro" id="IPR055370">
    <property type="entry name" value="Lsr2_DNA-bd"/>
</dbReference>
<feature type="domain" description="Helicase ATP-binding" evidence="7">
    <location>
        <begin position="466"/>
        <end position="616"/>
    </location>
</feature>
<dbReference type="Pfam" id="PF22548">
    <property type="entry name" value="AEP-TOTE"/>
    <property type="match status" value="1"/>
</dbReference>
<keyword evidence="5" id="KW-0238">DNA-binding</keyword>
<dbReference type="GO" id="GO:0016746">
    <property type="term" value="F:acyltransferase activity"/>
    <property type="evidence" value="ECO:0007669"/>
    <property type="project" value="InterPro"/>
</dbReference>
<dbReference type="SUPFAM" id="SSF52540">
    <property type="entry name" value="P-loop containing nucleoside triphosphate hydrolases"/>
    <property type="match status" value="2"/>
</dbReference>
<dbReference type="AlphaFoldDB" id="A0A124C4S7"/>
<sequence>MEDWSDCFDPDELRIRLDVALEENAELHEEVRRLSVDNARLRSLLCLGVPSGASPMPPVAEPVAPVPVSGGGGLPYADASSSAEAKIALFRALFAGREDVYARRWVSAKSGRTGWSPAEDDPFDKTKDDADRVFWPLTDETVYGHLDPSRQGRGELHVGLYPLLADDTCRLLACDFDGKDGSDWRGDATAYTAACRQAGVPALLEISRSGKGAHVWTFFTAPVAAATARALGMALLRRAIDARGQMMLSSYDRLFPAQDYQPVKARGGFRFGSLIALPLHGASRATGTTVFVDPDTWQSYPDQFARLSRTERVTPAEVEALVDKLGPVKAGPSATVPELGPRPHRKSLGKVPAMVTARLAAMLEISTTGLPPQLLAALKHTASFHNPEFYRKQNQRFSTWNTPRLICCFDATDPDWLKLPRGLADEAAQLIAAAGGTLTITSDLPEHAEITARFTGELTDVQQQAVDAMAAHPTGVLVAPPGAGKTVMACALVARRRTPTAVVVNRSELLDQWKQRLAAFLDLGEGQVGSLGGGKDRRTHIVDLIMLQTLSQRDAPPDLLDGYGLVIVDECHAVGAPGAEAAIRGAKAGRWIGLSATPYRADQMDPVITMQCGPIRHEIEDASTFAKHFVVHPSTFTTDEPGNDGASFQAIYTELAHHTDRNAQIAADIAGAARRGRCSLALTNRVEHLHQLAAALKPHGVEPILLHGGLPPAERARIRSALAEDTTTPLVLLAIDKLVGEGFDQPRLDTLFLTSPISFKGRVIQQVGRIMRNTEARKSHVEAHDYLDAEVPQLERMHHRRRRILERRGFTTTPVEKLPKAPTTCQHVAQTATVTITRHAPAVAEVRAWARDQGMDVPARGKLRQAIWDAWHTAHPEQGQGAKPPS</sequence>
<evidence type="ECO:0000256" key="6">
    <source>
        <dbReference type="SAM" id="Coils"/>
    </source>
</evidence>
<dbReference type="PROSITE" id="PS51192">
    <property type="entry name" value="HELICASE_ATP_BIND_1"/>
    <property type="match status" value="1"/>
</dbReference>
<evidence type="ECO:0000313" key="8">
    <source>
        <dbReference type="EMBL" id="GAQ65373.1"/>
    </source>
</evidence>
<dbReference type="Pfam" id="PF00271">
    <property type="entry name" value="Helicase_C"/>
    <property type="match status" value="1"/>
</dbReference>
<proteinExistence type="predicted"/>
<keyword evidence="6" id="KW-0175">Coiled coil</keyword>
<organism evidence="8 9">
    <name type="scientific">Streptomyces scabiei</name>
    <dbReference type="NCBI Taxonomy" id="1930"/>
    <lineage>
        <taxon>Bacteria</taxon>
        <taxon>Bacillati</taxon>
        <taxon>Actinomycetota</taxon>
        <taxon>Actinomycetes</taxon>
        <taxon>Kitasatosporales</taxon>
        <taxon>Streptomycetaceae</taxon>
        <taxon>Streptomyces</taxon>
    </lineage>
</organism>
<dbReference type="Pfam" id="PF04851">
    <property type="entry name" value="ResIII"/>
    <property type="match status" value="1"/>
</dbReference>
<protein>
    <submittedName>
        <fullName evidence="8">Type III restriction enzyme, res subunit</fullName>
    </submittedName>
</protein>
<comment type="caution">
    <text evidence="8">The sequence shown here is derived from an EMBL/GenBank/DDBJ whole genome shotgun (WGS) entry which is preliminary data.</text>
</comment>
<reference evidence="9" key="1">
    <citation type="submission" date="2015-11" db="EMBL/GenBank/DDBJ databases">
        <authorList>
            <consortium name="Cross-ministerial Strategic Innovation Promotion Program (SIP) consortium"/>
            <person name="Tomihama T."/>
            <person name="Ikenaga M."/>
            <person name="Sakai M."/>
            <person name="Okubo T."/>
            <person name="Ikeda S."/>
        </authorList>
    </citation>
    <scope>NUCLEOTIDE SEQUENCE [LARGE SCALE GENOMIC DNA]</scope>
    <source>
        <strain evidence="9">S58</strain>
    </source>
</reference>
<dbReference type="SMART" id="SM00487">
    <property type="entry name" value="DEXDc"/>
    <property type="match status" value="1"/>
</dbReference>
<keyword evidence="4" id="KW-0067">ATP-binding</keyword>
<dbReference type="SMART" id="SM00490">
    <property type="entry name" value="HELICc"/>
    <property type="match status" value="1"/>
</dbReference>
<evidence type="ECO:0000256" key="1">
    <source>
        <dbReference type="ARBA" id="ARBA00022741"/>
    </source>
</evidence>
<keyword evidence="2" id="KW-0378">Hydrolase</keyword>
<reference evidence="9" key="3">
    <citation type="submission" date="2016-02" db="EMBL/GenBank/DDBJ databases">
        <title>Draft genome of pathogenic Streptomyces sp. in Japan.</title>
        <authorList>
            <person name="Tomihama T."/>
            <person name="Ikenaga M."/>
            <person name="Sakai M."/>
            <person name="Okubo T."/>
            <person name="Ikeda S."/>
        </authorList>
    </citation>
    <scope>NUCLEOTIDE SEQUENCE [LARGE SCALE GENOMIC DNA]</scope>
    <source>
        <strain evidence="9">S58</strain>
    </source>
</reference>
<evidence type="ECO:0000313" key="9">
    <source>
        <dbReference type="Proteomes" id="UP000067448"/>
    </source>
</evidence>
<evidence type="ECO:0000259" key="7">
    <source>
        <dbReference type="PROSITE" id="PS51192"/>
    </source>
</evidence>
<keyword evidence="1" id="KW-0547">Nucleotide-binding</keyword>
<dbReference type="PANTHER" id="PTHR11274">
    <property type="entry name" value="RAD25/XP-B DNA REPAIR HELICASE"/>
    <property type="match status" value="1"/>
</dbReference>
<keyword evidence="3" id="KW-0347">Helicase</keyword>
<dbReference type="InterPro" id="IPR001650">
    <property type="entry name" value="Helicase_C-like"/>
</dbReference>
<dbReference type="GO" id="GO:0016787">
    <property type="term" value="F:hydrolase activity"/>
    <property type="evidence" value="ECO:0007669"/>
    <property type="project" value="UniProtKB-KW"/>
</dbReference>
<dbReference type="InterPro" id="IPR027417">
    <property type="entry name" value="P-loop_NTPase"/>
</dbReference>
<dbReference type="InterPro" id="IPR054347">
    <property type="entry name" value="TOTE_primase"/>
</dbReference>
<dbReference type="InterPro" id="IPR014001">
    <property type="entry name" value="Helicase_ATP-bd"/>
</dbReference>
<dbReference type="Gene3D" id="3.40.50.300">
    <property type="entry name" value="P-loop containing nucleotide triphosphate hydrolases"/>
    <property type="match status" value="2"/>
</dbReference>
<dbReference type="PANTHER" id="PTHR11274:SF0">
    <property type="entry name" value="GENERAL TRANSCRIPTION AND DNA REPAIR FACTOR IIH HELICASE SUBUNIT XPB"/>
    <property type="match status" value="1"/>
</dbReference>
<dbReference type="GO" id="GO:0004386">
    <property type="term" value="F:helicase activity"/>
    <property type="evidence" value="ECO:0007669"/>
    <property type="project" value="UniProtKB-KW"/>
</dbReference>
<evidence type="ECO:0000256" key="3">
    <source>
        <dbReference type="ARBA" id="ARBA00022806"/>
    </source>
</evidence>
<reference evidence="8 9" key="2">
    <citation type="journal article" date="2016" name="Genome Announc.">
        <title>Draft Genome Sequences of Streptomyces scabiei S58, Streptomyces turgidiscabies T45, and Streptomyces acidiscabies a10, the Pathogens of Potato Common Scab, Isolated in Japan.</title>
        <authorList>
            <person name="Tomihama T."/>
            <person name="Nishi Y."/>
            <person name="Sakai M."/>
            <person name="Ikenaga M."/>
            <person name="Okubo T."/>
            <person name="Ikeda S."/>
        </authorList>
    </citation>
    <scope>NUCLEOTIDE SEQUENCE [LARGE SCALE GENOMIC DNA]</scope>
    <source>
        <strain evidence="8 9">S58</strain>
    </source>
</reference>
<dbReference type="EMBL" id="BCMM01000030">
    <property type="protein sequence ID" value="GAQ65373.1"/>
    <property type="molecule type" value="Genomic_DNA"/>
</dbReference>